<gene>
    <name evidence="4" type="ORF">HAND00432_LOCUS13872</name>
    <name evidence="3" type="ORF">HAND1043_LOCUS12957</name>
</gene>
<dbReference type="AlphaFoldDB" id="A0A6T8LKB2"/>
<evidence type="ECO:0000256" key="1">
    <source>
        <dbReference type="SAM" id="MobiDB-lite"/>
    </source>
</evidence>
<keyword evidence="2" id="KW-0732">Signal</keyword>
<organism evidence="3">
    <name type="scientific">Hemiselmis andersenii</name>
    <name type="common">Cryptophyte alga</name>
    <dbReference type="NCBI Taxonomy" id="464988"/>
    <lineage>
        <taxon>Eukaryota</taxon>
        <taxon>Cryptophyceae</taxon>
        <taxon>Cryptomonadales</taxon>
        <taxon>Hemiselmidaceae</taxon>
        <taxon>Hemiselmis</taxon>
    </lineage>
</organism>
<reference evidence="3" key="1">
    <citation type="submission" date="2021-01" db="EMBL/GenBank/DDBJ databases">
        <authorList>
            <person name="Corre E."/>
            <person name="Pelletier E."/>
            <person name="Niang G."/>
            <person name="Scheremetjew M."/>
            <person name="Finn R."/>
            <person name="Kale V."/>
            <person name="Holt S."/>
            <person name="Cochrane G."/>
            <person name="Meng A."/>
            <person name="Brown T."/>
            <person name="Cohen L."/>
        </authorList>
    </citation>
    <scope>NUCLEOTIDE SEQUENCE</scope>
    <source>
        <strain evidence="3">CCMP441</strain>
        <strain evidence="4">CCMP644</strain>
    </source>
</reference>
<dbReference type="EMBL" id="HBFX01022704">
    <property type="protein sequence ID" value="CAD8959375.1"/>
    <property type="molecule type" value="Transcribed_RNA"/>
</dbReference>
<accession>A0A6T8LKB2</accession>
<proteinExistence type="predicted"/>
<feature type="region of interest" description="Disordered" evidence="1">
    <location>
        <begin position="25"/>
        <end position="44"/>
    </location>
</feature>
<feature type="compositionally biased region" description="Pro residues" evidence="1">
    <location>
        <begin position="28"/>
        <end position="41"/>
    </location>
</feature>
<sequence>MRELRWSVLVGLAAFLAVTLAPAKGATPAPPPGETPAPTSAPTPANYVPNRDYWAYNEKKPGRDYYALNKKYGRLGYELDPPFTEKTCGDCLFKVNNKTLVLERMPGCDPSTCAGTLELSNETLSDDGVNKMLFLGIAPNTFDGLHEVTHLDLSGQPVQNNPPGLWDDFDNRGAGDVGVEINLRKTLYNCYPPYDPCSKTQDLCWSGFPRITFLMSALIPAGDTCVHVNDCGYKQHTCTVWRNSVGMASLGGECKHHCQNFDISGKGIRDLPFLPNGLVDSIDALNILKIDNDVKLKPSRMFSTRNLMGKRLFVLKQNGQSWAFAGKAWFTVPHKHNDVDMTMFVN</sequence>
<evidence type="ECO:0000256" key="2">
    <source>
        <dbReference type="SAM" id="SignalP"/>
    </source>
</evidence>
<protein>
    <submittedName>
        <fullName evidence="3">Uncharacterized protein</fullName>
    </submittedName>
</protein>
<name>A0A6T8LKB2_HEMAN</name>
<evidence type="ECO:0000313" key="4">
    <source>
        <dbReference type="EMBL" id="CAD8959375.1"/>
    </source>
</evidence>
<feature type="chain" id="PRO_5036191775" evidence="2">
    <location>
        <begin position="26"/>
        <end position="346"/>
    </location>
</feature>
<dbReference type="EMBL" id="HBFK01020948">
    <property type="protein sequence ID" value="CAD8746460.1"/>
    <property type="molecule type" value="Transcribed_RNA"/>
</dbReference>
<evidence type="ECO:0000313" key="3">
    <source>
        <dbReference type="EMBL" id="CAD8746460.1"/>
    </source>
</evidence>
<feature type="signal peptide" evidence="2">
    <location>
        <begin position="1"/>
        <end position="25"/>
    </location>
</feature>